<evidence type="ECO:0000313" key="3">
    <source>
        <dbReference type="Proteomes" id="UP000664480"/>
    </source>
</evidence>
<evidence type="ECO:0000313" key="2">
    <source>
        <dbReference type="EMBL" id="MBN7815345.1"/>
    </source>
</evidence>
<proteinExistence type="predicted"/>
<dbReference type="EMBL" id="JAFKCU010000002">
    <property type="protein sequence ID" value="MBN7815345.1"/>
    <property type="molecule type" value="Genomic_DNA"/>
</dbReference>
<sequence>MTKGDYFSTSGAIFNFWALDGLPDWYDQSQQIELIEKLRPEIKELYYWSNLAGQLSNGGFSQFFDNGYGYMIPEIIDFFQRVGDEKSIEILKKAAKWNDENQSEEVLFDFSQNSLDDIFFTHSEQSNQLIETYIRTHSDLYITDEEGNFFPENFTGNISSIDPITNERKEFEVRDNQLHGVLKIFSSEGFISKELNYENGVQLGTQKEYDKEGRLFKTEVIHSQPRKTEISYFFPNGQIEVSLTKDSLGNEIGEHSKWYENGVLEWKFTLDKKGNHTGPFFEYYSNGKKKVELDLREDKHRYINFWDENGNHLLKDGTGYYYDEYQIGKSTYKNEYQFKDFLEDGIQKRYKNGILQSYREMKNGKPEGYFREYYSNGKLKEEYLIKDGKGISHLSKPLFENPKLNVGIETSVDEKSMTLRDYPLSDEYPELLNEAEVAEQMVFPPEGFELHGWDKKLRASYLLHINDSGEISGFDFFVADNGYVTNVIEEAFPKFKFNPGLKDGKPVTSYLLLRVEMWLTETD</sequence>
<accession>A0ABS3CE20</accession>
<protein>
    <submittedName>
        <fullName evidence="2">DUF4375 domain-containing protein</fullName>
    </submittedName>
</protein>
<dbReference type="RefSeq" id="WP_206586025.1">
    <property type="nucleotide sequence ID" value="NZ_JAFKCU010000002.1"/>
</dbReference>
<dbReference type="Gene3D" id="1.20.1420.60">
    <property type="match status" value="1"/>
</dbReference>
<keyword evidence="3" id="KW-1185">Reference proteome</keyword>
<organism evidence="2 3">
    <name type="scientific">Algoriphagus pacificus</name>
    <dbReference type="NCBI Taxonomy" id="2811234"/>
    <lineage>
        <taxon>Bacteria</taxon>
        <taxon>Pseudomonadati</taxon>
        <taxon>Bacteroidota</taxon>
        <taxon>Cytophagia</taxon>
        <taxon>Cytophagales</taxon>
        <taxon>Cyclobacteriaceae</taxon>
        <taxon>Algoriphagus</taxon>
    </lineage>
</organism>
<dbReference type="Pfam" id="PF14300">
    <property type="entry name" value="DMP19"/>
    <property type="match status" value="1"/>
</dbReference>
<feature type="domain" description="DNA mimic protein DMP19 C-terminal" evidence="1">
    <location>
        <begin position="37"/>
        <end position="137"/>
    </location>
</feature>
<dbReference type="Gene3D" id="3.90.930.1">
    <property type="match status" value="1"/>
</dbReference>
<comment type="caution">
    <text evidence="2">The sequence shown here is derived from an EMBL/GenBank/DDBJ whole genome shotgun (WGS) entry which is preliminary data.</text>
</comment>
<reference evidence="2 3" key="1">
    <citation type="submission" date="2021-03" db="EMBL/GenBank/DDBJ databases">
        <title>novel species isolated from a fishpond in China.</title>
        <authorList>
            <person name="Lu H."/>
            <person name="Cai Z."/>
        </authorList>
    </citation>
    <scope>NUCLEOTIDE SEQUENCE [LARGE SCALE GENOMIC DNA]</scope>
    <source>
        <strain evidence="2 3">YJ13C</strain>
    </source>
</reference>
<gene>
    <name evidence="2" type="ORF">J0A69_07900</name>
</gene>
<dbReference type="InterPro" id="IPR025402">
    <property type="entry name" value="DMP19_C"/>
</dbReference>
<evidence type="ECO:0000259" key="1">
    <source>
        <dbReference type="Pfam" id="PF14300"/>
    </source>
</evidence>
<dbReference type="SUPFAM" id="SSF82185">
    <property type="entry name" value="Histone H3 K4-specific methyltransferase SET7/9 N-terminal domain"/>
    <property type="match status" value="2"/>
</dbReference>
<name>A0ABS3CE20_9BACT</name>
<dbReference type="Proteomes" id="UP000664480">
    <property type="component" value="Unassembled WGS sequence"/>
</dbReference>